<organism evidence="1 2">
    <name type="scientific">Cyanobacterium aponinum 0216</name>
    <dbReference type="NCBI Taxonomy" id="2676140"/>
    <lineage>
        <taxon>Bacteria</taxon>
        <taxon>Bacillati</taxon>
        <taxon>Cyanobacteriota</taxon>
        <taxon>Cyanophyceae</taxon>
        <taxon>Oscillatoriophycideae</taxon>
        <taxon>Chroococcales</taxon>
        <taxon>Geminocystaceae</taxon>
        <taxon>Cyanobacterium</taxon>
    </lineage>
</organism>
<reference evidence="1 2" key="1">
    <citation type="submission" date="2019-11" db="EMBL/GenBank/DDBJ databases">
        <title>Isolation of a new High Light Tolerant Cyanobacteria.</title>
        <authorList>
            <person name="Dobson Z."/>
            <person name="Vaughn N."/>
            <person name="Vaughn M."/>
            <person name="Fromme P."/>
            <person name="Mazor Y."/>
        </authorList>
    </citation>
    <scope>NUCLEOTIDE SEQUENCE [LARGE SCALE GENOMIC DNA]</scope>
    <source>
        <strain evidence="1 2">0216</strain>
    </source>
</reference>
<dbReference type="Proteomes" id="UP000437131">
    <property type="component" value="Unassembled WGS sequence"/>
</dbReference>
<dbReference type="InterPro" id="IPR021399">
    <property type="entry name" value="DUF3038"/>
</dbReference>
<sequence length="147" mass="17004">MLEEQDNVQENFIDVEKVNLTPNKIKLIYLGILALGIKLESMVIPISKSELDLVVEYLSKVLQKNEELIRRACSLLEQIENSEQNNYYGIVKEYLDNFFGLSESEETLSLNLTQEQKLSLALKVLTDLLFYSSRSGQRYLHKQLQCL</sequence>
<dbReference type="RefSeq" id="WP_015218835.1">
    <property type="nucleotide sequence ID" value="NZ_WMIA01000032.1"/>
</dbReference>
<dbReference type="AlphaFoldDB" id="A0A844H0E6"/>
<evidence type="ECO:0000313" key="1">
    <source>
        <dbReference type="EMBL" id="MTF40519.1"/>
    </source>
</evidence>
<protein>
    <submittedName>
        <fullName evidence="1">DUF3038 domain-containing protein</fullName>
    </submittedName>
</protein>
<proteinExistence type="predicted"/>
<evidence type="ECO:0000313" key="2">
    <source>
        <dbReference type="Proteomes" id="UP000437131"/>
    </source>
</evidence>
<comment type="caution">
    <text evidence="1">The sequence shown here is derived from an EMBL/GenBank/DDBJ whole genome shotgun (WGS) entry which is preliminary data.</text>
</comment>
<dbReference type="Pfam" id="PF11237">
    <property type="entry name" value="DUF3038"/>
    <property type="match status" value="1"/>
</dbReference>
<gene>
    <name evidence="1" type="ORF">GGC33_16535</name>
</gene>
<name>A0A844H0E6_9CHRO</name>
<accession>A0A844H0E6</accession>
<dbReference type="EMBL" id="WMIA01000032">
    <property type="protein sequence ID" value="MTF40519.1"/>
    <property type="molecule type" value="Genomic_DNA"/>
</dbReference>